<keyword evidence="4" id="KW-1185">Reference proteome</keyword>
<keyword evidence="1" id="KW-0175">Coiled coil</keyword>
<dbReference type="RefSeq" id="XP_022838688.1">
    <property type="nucleotide sequence ID" value="XM_022984412.1"/>
</dbReference>
<protein>
    <submittedName>
        <fullName evidence="3">Unnamed product</fullName>
    </submittedName>
</protein>
<feature type="coiled-coil region" evidence="1">
    <location>
        <begin position="142"/>
        <end position="188"/>
    </location>
</feature>
<dbReference type="PANTHER" id="PTHR18887:SF5">
    <property type="entry name" value="GOLGIN SUBFAMILY B MEMBER 1-LIKE"/>
    <property type="match status" value="1"/>
</dbReference>
<dbReference type="OrthoDB" id="10444988at2759"/>
<dbReference type="AlphaFoldDB" id="A0A090M442"/>
<feature type="coiled-coil region" evidence="1">
    <location>
        <begin position="770"/>
        <end position="853"/>
    </location>
</feature>
<organism evidence="3 4">
    <name type="scientific">Ostreococcus tauri</name>
    <name type="common">Marine green alga</name>
    <dbReference type="NCBI Taxonomy" id="70448"/>
    <lineage>
        <taxon>Eukaryota</taxon>
        <taxon>Viridiplantae</taxon>
        <taxon>Chlorophyta</taxon>
        <taxon>Mamiellophyceae</taxon>
        <taxon>Mamiellales</taxon>
        <taxon>Bathycoccaceae</taxon>
        <taxon>Ostreococcus</taxon>
    </lineage>
</organism>
<comment type="caution">
    <text evidence="3">The sequence shown here is derived from an EMBL/GenBank/DDBJ whole genome shotgun (WGS) entry which is preliminary data.</text>
</comment>
<feature type="region of interest" description="Disordered" evidence="2">
    <location>
        <begin position="201"/>
        <end position="222"/>
    </location>
</feature>
<dbReference type="PANTHER" id="PTHR18887">
    <property type="entry name" value="GOLGI-ASSOCIATED PROTEIN GCP360-RELATED"/>
    <property type="match status" value="1"/>
</dbReference>
<evidence type="ECO:0000256" key="2">
    <source>
        <dbReference type="SAM" id="MobiDB-lite"/>
    </source>
</evidence>
<dbReference type="EMBL" id="CAID01000004">
    <property type="protein sequence ID" value="CEF97432.1"/>
    <property type="molecule type" value="Genomic_DNA"/>
</dbReference>
<dbReference type="FunCoup" id="A0A090M442">
    <property type="interactions" value="1032"/>
</dbReference>
<feature type="coiled-coil region" evidence="1">
    <location>
        <begin position="1059"/>
        <end position="1192"/>
    </location>
</feature>
<feature type="region of interest" description="Disordered" evidence="2">
    <location>
        <begin position="1"/>
        <end position="97"/>
    </location>
</feature>
<dbReference type="KEGG" id="ota:OT_ostta04g00580"/>
<evidence type="ECO:0000256" key="1">
    <source>
        <dbReference type="SAM" id="Coils"/>
    </source>
</evidence>
<feature type="coiled-coil region" evidence="1">
    <location>
        <begin position="465"/>
        <end position="720"/>
    </location>
</feature>
<dbReference type="GeneID" id="9833171"/>
<feature type="compositionally biased region" description="Basic and acidic residues" evidence="2">
    <location>
        <begin position="201"/>
        <end position="215"/>
    </location>
</feature>
<evidence type="ECO:0000313" key="3">
    <source>
        <dbReference type="EMBL" id="CEF97432.1"/>
    </source>
</evidence>
<dbReference type="GO" id="GO:0005794">
    <property type="term" value="C:Golgi apparatus"/>
    <property type="evidence" value="ECO:0007669"/>
    <property type="project" value="InterPro"/>
</dbReference>
<dbReference type="InterPro" id="IPR026202">
    <property type="entry name" value="GOLGB1"/>
</dbReference>
<feature type="compositionally biased region" description="Basic and acidic residues" evidence="2">
    <location>
        <begin position="14"/>
        <end position="25"/>
    </location>
</feature>
<proteinExistence type="predicted"/>
<reference evidence="4" key="1">
    <citation type="journal article" date="2006" name="Proc. Natl. Acad. Sci. U.S.A.">
        <title>Genome analysis of the smallest free-living eukaryote Ostreococcus tauri unveils many unique features.</title>
        <authorList>
            <person name="Derelle E."/>
            <person name="Ferraz C."/>
            <person name="Rombauts S."/>
            <person name="Rouze P."/>
            <person name="Worden A.Z."/>
            <person name="Robbens S."/>
            <person name="Partensky F."/>
            <person name="Degroeve S."/>
            <person name="Echeynie S."/>
            <person name="Cooke R."/>
            <person name="Saeys Y."/>
            <person name="Wuyts J."/>
            <person name="Jabbari K."/>
            <person name="Bowler C."/>
            <person name="Panaud O."/>
            <person name="Piegu B."/>
            <person name="Ball S.G."/>
            <person name="Ral J.-P."/>
            <person name="Bouget F.-Y."/>
            <person name="Piganeau G."/>
            <person name="De Baets B."/>
            <person name="Picard A."/>
            <person name="Delseny M."/>
            <person name="Demaille J."/>
            <person name="Van de Peer Y."/>
            <person name="Moreau H."/>
        </authorList>
    </citation>
    <scope>NUCLEOTIDE SEQUENCE [LARGE SCALE GENOMIC DNA]</scope>
    <source>
        <strain evidence="4">OTTH 0595 / CCAP 157/2 / RCC745</strain>
    </source>
</reference>
<sequence>MGPRSTPRAFGDARTNDAVRARDGTPVKTPLAMGRRDDDVGDENVTPTPRAGTLTPRASALLREQRSLASPLRAAISPERPASGVRSSVKAGESATKRDVRRLRELNAMLMKQLSAARTSCAEAESARENLGESVEREMARSKALQRAVEEKAEALRAAAKKAKTRGDENAREEVVRLRELNARLVKEVTIARNVVKARESEKEDLKEAAGKSEARASTLGAEIEHKQKSLERVQAALRSATERAADSLRTNAKVEKLAEANAVLMGELAALRESASSDAQALRAQIAMKSDALAAAEADLAAAEEELRSLGNAKADVDRLRSLNATLLQQIKSLRVKADEALDVSLALEGKERELAKVQSDLKSAEAAKVVAEDDVTKLRELNVVLLQQITELKENSESGAEELAAKQSELDAAQMALELVEEESARAHTDASKLRELNVIIMAQIKTLKKSSLEDRAAFKADMDAKSAELSRVQDEFEELQRSAKASESELEKARLNIAALNGEISTLKSIAQDNLATSAHLSGQIDEKKLELTDVKEALAAAEAKAAKLESVEFDVISLRELNSVLIAQVKTLRAVEKENEALATALRERSAELEKTQLALAAAERARATGEKVSEREIANLRELNTRIIQRMGEVKEEQQKKFQQLIDSKTLELTQAKAELSDATKKLAAGRRDGAALEKSFEKLRVMNSELLGSIKALESEIEEEKKSTIEMRKSISAAQVECDKLGERLITKDAELQSAWSALMAANANLKHALHDAAGMRALAEKRGEELEEANVNVDRLRELNKMMIERLHKAKKASLEAEALNAEFAAAKTQAEVSVRQEQAKVAALEQQLKEKDEAYAKTTEELRIEMEAGNSAAARRLEDLQLQTHNQIHSIERQLEYANLELQKVQQSEASLIEDQKRSAEEVESLVGAIAQIEIQAKKDVAELNKQIFSLQKEIISSDSNNKALTKKLKSSKAEIKVLEQQLEDAQKTSSQRWKDMVAASKELQDALSSNKIKDTIIETMRKELKDLTNTAEHFTRLAKENGDEAKDTSVELTRAKGQLVVKEKRIEHLTATLKETEAVRNELFNKVAHLERKGGVAEITIRAAAEHLHTANERVRSLEHQLKCERAEFERVKESLTQSLSAAERSMQANMALIVELESKYQKTLQALLIERHHNEEEREEMRKELSFVNEQLEHVSTDLEAMIERNNRGILLKIADSDVARLVFGAQPGAPVRVKALIRIGIFGGACAMVSHIVREIKAKRTAR</sequence>
<accession>A0A090M442</accession>
<gene>
    <name evidence="3" type="ORF">OT_ostta04g00580</name>
</gene>
<evidence type="ECO:0000313" key="4">
    <source>
        <dbReference type="Proteomes" id="UP000009170"/>
    </source>
</evidence>
<reference evidence="3 4" key="2">
    <citation type="journal article" date="2014" name="BMC Genomics">
        <title>An improved genome of the model marine alga Ostreococcus tauri unfolds by assessing Illumina de novo assemblies.</title>
        <authorList>
            <person name="Blanc-Mathieu R."/>
            <person name="Verhelst B."/>
            <person name="Derelle E."/>
            <person name="Rombauts S."/>
            <person name="Bouget F.Y."/>
            <person name="Carre I."/>
            <person name="Chateau A."/>
            <person name="Eyre-Walker A."/>
            <person name="Grimsley N."/>
            <person name="Moreau H."/>
            <person name="Piegu B."/>
            <person name="Rivals E."/>
            <person name="Schackwitz W."/>
            <person name="Van de Peer Y."/>
            <person name="Piganeau G."/>
        </authorList>
    </citation>
    <scope>NUCLEOTIDE SEQUENCE [LARGE SCALE GENOMIC DNA]</scope>
    <source>
        <strain evidence="4">OTTH 0595 / CCAP 157/2 / RCC745</strain>
    </source>
</reference>
<dbReference type="InParanoid" id="A0A090M442"/>
<dbReference type="Proteomes" id="UP000009170">
    <property type="component" value="Unassembled WGS sequence"/>
</dbReference>
<feature type="coiled-coil region" evidence="1">
    <location>
        <begin position="224"/>
        <end position="425"/>
    </location>
</feature>
<name>A0A090M442_OSTTA</name>
<feature type="coiled-coil region" evidence="1">
    <location>
        <begin position="926"/>
        <end position="981"/>
    </location>
</feature>